<proteinExistence type="predicted"/>
<dbReference type="Gene3D" id="3.90.1570.10">
    <property type="entry name" value="tt1808, chain A"/>
    <property type="match status" value="1"/>
</dbReference>
<sequence>MSIAAPSPPHADPMLTAEDLWRHGPTAPGELVRGRFIERPPTGHPHASVEGNIARELGSFVKRQALGKVMPGEVGIITQHDPDTVRGADVVYISNERLAQAQPDGYLDVPPELTIEVVSPNDRWAEIDEKVSEYLACGVEAVWIIDPRNRRVTCYRSPDEARIYGQDDVIEEPGVLPGLALAVRELFD</sequence>
<dbReference type="InterPro" id="IPR012296">
    <property type="entry name" value="Nuclease_put_TT1808"/>
</dbReference>
<gene>
    <name evidence="2" type="ORF">CKO31_16120</name>
</gene>
<dbReference type="RefSeq" id="WP_200239636.1">
    <property type="nucleotide sequence ID" value="NZ_NRRV01000043.1"/>
</dbReference>
<feature type="domain" description="Putative restriction endonuclease" evidence="1">
    <location>
        <begin position="30"/>
        <end position="183"/>
    </location>
</feature>
<evidence type="ECO:0000313" key="2">
    <source>
        <dbReference type="EMBL" id="MBK1632236.1"/>
    </source>
</evidence>
<reference evidence="2 3" key="1">
    <citation type="journal article" date="2020" name="Microorganisms">
        <title>Osmotic Adaptation and Compatible Solute Biosynthesis of Phototrophic Bacteria as Revealed from Genome Analyses.</title>
        <authorList>
            <person name="Imhoff J.F."/>
            <person name="Rahn T."/>
            <person name="Kunzel S."/>
            <person name="Keller A."/>
            <person name="Neulinger S.C."/>
        </authorList>
    </citation>
    <scope>NUCLEOTIDE SEQUENCE [LARGE SCALE GENOMIC DNA]</scope>
    <source>
        <strain evidence="2 3">DSM 6210</strain>
    </source>
</reference>
<dbReference type="SUPFAM" id="SSF52980">
    <property type="entry name" value="Restriction endonuclease-like"/>
    <property type="match status" value="1"/>
</dbReference>
<evidence type="ECO:0000313" key="3">
    <source>
        <dbReference type="Proteomes" id="UP000748752"/>
    </source>
</evidence>
<organism evidence="2 3">
    <name type="scientific">Thiohalocapsa halophila</name>
    <dbReference type="NCBI Taxonomy" id="69359"/>
    <lineage>
        <taxon>Bacteria</taxon>
        <taxon>Pseudomonadati</taxon>
        <taxon>Pseudomonadota</taxon>
        <taxon>Gammaproteobacteria</taxon>
        <taxon>Chromatiales</taxon>
        <taxon>Chromatiaceae</taxon>
        <taxon>Thiohalocapsa</taxon>
    </lineage>
</organism>
<dbReference type="InterPro" id="IPR011335">
    <property type="entry name" value="Restrct_endonuc-II-like"/>
</dbReference>
<name>A0ABS1CJX8_9GAMM</name>
<dbReference type="Pfam" id="PF05685">
    <property type="entry name" value="Uma2"/>
    <property type="match status" value="1"/>
</dbReference>
<keyword evidence="3" id="KW-1185">Reference proteome</keyword>
<dbReference type="PANTHER" id="PTHR34107">
    <property type="entry name" value="SLL0198 PROTEIN-RELATED"/>
    <property type="match status" value="1"/>
</dbReference>
<evidence type="ECO:0000259" key="1">
    <source>
        <dbReference type="Pfam" id="PF05685"/>
    </source>
</evidence>
<comment type="caution">
    <text evidence="2">The sequence shown here is derived from an EMBL/GenBank/DDBJ whole genome shotgun (WGS) entry which is preliminary data.</text>
</comment>
<accession>A0ABS1CJX8</accession>
<protein>
    <recommendedName>
        <fullName evidence="1">Putative restriction endonuclease domain-containing protein</fullName>
    </recommendedName>
</protein>
<dbReference type="CDD" id="cd06260">
    <property type="entry name" value="DUF820-like"/>
    <property type="match status" value="1"/>
</dbReference>
<dbReference type="EMBL" id="NRRV01000043">
    <property type="protein sequence ID" value="MBK1632236.1"/>
    <property type="molecule type" value="Genomic_DNA"/>
</dbReference>
<dbReference type="PANTHER" id="PTHR34107:SF1">
    <property type="entry name" value="SLL0198 PROTEIN"/>
    <property type="match status" value="1"/>
</dbReference>
<dbReference type="Proteomes" id="UP000748752">
    <property type="component" value="Unassembled WGS sequence"/>
</dbReference>
<dbReference type="InterPro" id="IPR008538">
    <property type="entry name" value="Uma2"/>
</dbReference>